<dbReference type="RefSeq" id="WP_341626792.1">
    <property type="nucleotide sequence ID" value="NZ_JBAKBA010000004.1"/>
</dbReference>
<sequence length="364" mass="41748">MSNVHPKLIEVVINQTPRAMAAMLVVSFAYLFIFIPFIPLIFIFTWLLFQIILAAYRLQNVKMFKEHLQNKDTIKINKTEVYFIVLNVFQAAMWAIASLLVLAYAPQPFEFVMFLVSVGVITAATLSMSSLYKAYLIFIFSLITPQILIMLYYGDEQHIALVIFIMIYIPAIILLSKTMLNNRISSIEAHEALEKSTEKFRQLSITDALTNIYNRRYFFEIAKNIILIASREQKCTALLMIDIDYFKRINDTFGHQAGDFVLIELVKSIKGKMRSSDLFARVGGEEFAILLNNTSLTKAKVIAEKIRSMIENKEFIYNTVSIKTTISIGISEVNEGNFLLENIYKKADTQLYKAKEMGRNRVCP</sequence>
<proteinExistence type="predicted"/>
<evidence type="ECO:0000256" key="3">
    <source>
        <dbReference type="SAM" id="Phobius"/>
    </source>
</evidence>
<keyword evidence="5" id="KW-0808">Transferase</keyword>
<evidence type="ECO:0000259" key="4">
    <source>
        <dbReference type="PROSITE" id="PS50887"/>
    </source>
</evidence>
<keyword evidence="3" id="KW-0472">Membrane</keyword>
<keyword evidence="3" id="KW-1133">Transmembrane helix</keyword>
<dbReference type="EC" id="2.7.7.65" evidence="1"/>
<feature type="transmembrane region" description="Helical" evidence="3">
    <location>
        <begin position="135"/>
        <end position="153"/>
    </location>
</feature>
<comment type="caution">
    <text evidence="5">The sequence shown here is derived from an EMBL/GenBank/DDBJ whole genome shotgun (WGS) entry which is preliminary data.</text>
</comment>
<dbReference type="PANTHER" id="PTHR45138">
    <property type="entry name" value="REGULATORY COMPONENTS OF SENSORY TRANSDUCTION SYSTEM"/>
    <property type="match status" value="1"/>
</dbReference>
<accession>A0ABU9H8J3</accession>
<keyword evidence="3" id="KW-0812">Transmembrane</keyword>
<dbReference type="InterPro" id="IPR000160">
    <property type="entry name" value="GGDEF_dom"/>
</dbReference>
<dbReference type="NCBIfam" id="TIGR00254">
    <property type="entry name" value="GGDEF"/>
    <property type="match status" value="1"/>
</dbReference>
<feature type="domain" description="GGDEF" evidence="4">
    <location>
        <begin position="234"/>
        <end position="364"/>
    </location>
</feature>
<dbReference type="Gene3D" id="3.30.70.270">
    <property type="match status" value="1"/>
</dbReference>
<name>A0ABU9H8J3_9GAMM</name>
<dbReference type="Proteomes" id="UP001366060">
    <property type="component" value="Unassembled WGS sequence"/>
</dbReference>
<dbReference type="PROSITE" id="PS50887">
    <property type="entry name" value="GGDEF"/>
    <property type="match status" value="1"/>
</dbReference>
<dbReference type="Pfam" id="PF00990">
    <property type="entry name" value="GGDEF"/>
    <property type="match status" value="1"/>
</dbReference>
<dbReference type="SMART" id="SM00267">
    <property type="entry name" value="GGDEF"/>
    <property type="match status" value="1"/>
</dbReference>
<comment type="catalytic activity">
    <reaction evidence="2">
        <text>2 GTP = 3',3'-c-di-GMP + 2 diphosphate</text>
        <dbReference type="Rhea" id="RHEA:24898"/>
        <dbReference type="ChEBI" id="CHEBI:33019"/>
        <dbReference type="ChEBI" id="CHEBI:37565"/>
        <dbReference type="ChEBI" id="CHEBI:58805"/>
        <dbReference type="EC" id="2.7.7.65"/>
    </reaction>
</comment>
<evidence type="ECO:0000256" key="1">
    <source>
        <dbReference type="ARBA" id="ARBA00012528"/>
    </source>
</evidence>
<keyword evidence="5" id="KW-0548">Nucleotidyltransferase</keyword>
<dbReference type="InterPro" id="IPR029787">
    <property type="entry name" value="Nucleotide_cyclase"/>
</dbReference>
<feature type="transmembrane region" description="Helical" evidence="3">
    <location>
        <begin position="81"/>
        <end position="105"/>
    </location>
</feature>
<evidence type="ECO:0000256" key="2">
    <source>
        <dbReference type="ARBA" id="ARBA00034247"/>
    </source>
</evidence>
<organism evidence="5 6">
    <name type="scientific">Psychromonas arctica</name>
    <dbReference type="NCBI Taxonomy" id="168275"/>
    <lineage>
        <taxon>Bacteria</taxon>
        <taxon>Pseudomonadati</taxon>
        <taxon>Pseudomonadota</taxon>
        <taxon>Gammaproteobacteria</taxon>
        <taxon>Alteromonadales</taxon>
        <taxon>Psychromonadaceae</taxon>
        <taxon>Psychromonas</taxon>
    </lineage>
</organism>
<reference evidence="5 6" key="1">
    <citation type="submission" date="2024-02" db="EMBL/GenBank/DDBJ databases">
        <title>Bacteria isolated from the canopy kelp, Nereocystis luetkeana.</title>
        <authorList>
            <person name="Pfister C.A."/>
            <person name="Younker I.T."/>
            <person name="Light S.H."/>
        </authorList>
    </citation>
    <scope>NUCLEOTIDE SEQUENCE [LARGE SCALE GENOMIC DNA]</scope>
    <source>
        <strain evidence="5 6">TI.2.07</strain>
    </source>
</reference>
<feature type="transmembrane region" description="Helical" evidence="3">
    <location>
        <begin position="159"/>
        <end position="176"/>
    </location>
</feature>
<dbReference type="InterPro" id="IPR043128">
    <property type="entry name" value="Rev_trsase/Diguanyl_cyclase"/>
</dbReference>
<dbReference type="CDD" id="cd01949">
    <property type="entry name" value="GGDEF"/>
    <property type="match status" value="1"/>
</dbReference>
<feature type="transmembrane region" description="Helical" evidence="3">
    <location>
        <begin position="28"/>
        <end position="56"/>
    </location>
</feature>
<keyword evidence="6" id="KW-1185">Reference proteome</keyword>
<feature type="transmembrane region" description="Helical" evidence="3">
    <location>
        <begin position="111"/>
        <end position="128"/>
    </location>
</feature>
<dbReference type="InterPro" id="IPR050469">
    <property type="entry name" value="Diguanylate_Cyclase"/>
</dbReference>
<dbReference type="EMBL" id="JBAKBA010000004">
    <property type="protein sequence ID" value="MEL0658073.1"/>
    <property type="molecule type" value="Genomic_DNA"/>
</dbReference>
<evidence type="ECO:0000313" key="5">
    <source>
        <dbReference type="EMBL" id="MEL0658073.1"/>
    </source>
</evidence>
<dbReference type="GO" id="GO:0052621">
    <property type="term" value="F:diguanylate cyclase activity"/>
    <property type="evidence" value="ECO:0007669"/>
    <property type="project" value="UniProtKB-EC"/>
</dbReference>
<dbReference type="PANTHER" id="PTHR45138:SF9">
    <property type="entry name" value="DIGUANYLATE CYCLASE DGCM-RELATED"/>
    <property type="match status" value="1"/>
</dbReference>
<gene>
    <name evidence="5" type="ORF">V6255_02875</name>
</gene>
<evidence type="ECO:0000313" key="6">
    <source>
        <dbReference type="Proteomes" id="UP001366060"/>
    </source>
</evidence>
<protein>
    <recommendedName>
        <fullName evidence="1">diguanylate cyclase</fullName>
        <ecNumber evidence="1">2.7.7.65</ecNumber>
    </recommendedName>
</protein>
<dbReference type="SUPFAM" id="SSF55073">
    <property type="entry name" value="Nucleotide cyclase"/>
    <property type="match status" value="1"/>
</dbReference>